<keyword evidence="11" id="KW-1185">Reference proteome</keyword>
<evidence type="ECO:0000256" key="2">
    <source>
        <dbReference type="ARBA" id="ARBA00008540"/>
    </source>
</evidence>
<dbReference type="HOGENOM" id="CLU_036807_0_2_0"/>
<keyword evidence="3" id="KW-0813">Transport</keyword>
<keyword evidence="6" id="KW-0029">Amino-acid transport</keyword>
<dbReference type="GO" id="GO:0005886">
    <property type="term" value="C:plasma membrane"/>
    <property type="evidence" value="ECO:0007669"/>
    <property type="project" value="UniProtKB-SubCell"/>
</dbReference>
<feature type="transmembrane region" description="Helical" evidence="9">
    <location>
        <begin position="366"/>
        <end position="385"/>
    </location>
</feature>
<dbReference type="PANTHER" id="PTHR30588">
    <property type="entry name" value="BRANCHED-CHAIN AMINO ACID TRANSPORT SYSTEM 2 CARRIER PROTEIN"/>
    <property type="match status" value="1"/>
</dbReference>
<feature type="transmembrane region" description="Helical" evidence="9">
    <location>
        <begin position="80"/>
        <end position="98"/>
    </location>
</feature>
<dbReference type="Pfam" id="PF05525">
    <property type="entry name" value="Branch_AA_trans"/>
    <property type="match status" value="1"/>
</dbReference>
<evidence type="ECO:0000256" key="1">
    <source>
        <dbReference type="ARBA" id="ARBA00004651"/>
    </source>
</evidence>
<keyword evidence="8 9" id="KW-0472">Membrane</keyword>
<evidence type="ECO:0000256" key="7">
    <source>
        <dbReference type="ARBA" id="ARBA00022989"/>
    </source>
</evidence>
<feature type="transmembrane region" description="Helical" evidence="9">
    <location>
        <begin position="391"/>
        <end position="408"/>
    </location>
</feature>
<accession>U7V8X8</accession>
<evidence type="ECO:0000313" key="11">
    <source>
        <dbReference type="Proteomes" id="UP000017081"/>
    </source>
</evidence>
<dbReference type="EMBL" id="AXZF01000111">
    <property type="protein sequence ID" value="ERT67609.1"/>
    <property type="molecule type" value="Genomic_DNA"/>
</dbReference>
<feature type="transmembrane region" description="Helical" evidence="9">
    <location>
        <begin position="275"/>
        <end position="299"/>
    </location>
</feature>
<keyword evidence="7 9" id="KW-1133">Transmembrane helix</keyword>
<organism evidence="10 11">
    <name type="scientific">Cetobacterium somerae ATCC BAA-474</name>
    <dbReference type="NCBI Taxonomy" id="1319815"/>
    <lineage>
        <taxon>Bacteria</taxon>
        <taxon>Fusobacteriati</taxon>
        <taxon>Fusobacteriota</taxon>
        <taxon>Fusobacteriia</taxon>
        <taxon>Fusobacteriales</taxon>
        <taxon>Fusobacteriaceae</taxon>
        <taxon>Cetobacterium</taxon>
    </lineage>
</organism>
<gene>
    <name evidence="10" type="ORF">HMPREF0202_02295</name>
</gene>
<dbReference type="RefSeq" id="WP_023051827.1">
    <property type="nucleotide sequence ID" value="NZ_CP173065.2"/>
</dbReference>
<evidence type="ECO:0000256" key="5">
    <source>
        <dbReference type="ARBA" id="ARBA00022692"/>
    </source>
</evidence>
<dbReference type="GO" id="GO:0015818">
    <property type="term" value="P:isoleucine transport"/>
    <property type="evidence" value="ECO:0007669"/>
    <property type="project" value="TreeGrafter"/>
</dbReference>
<feature type="transmembrane region" description="Helical" evidence="9">
    <location>
        <begin position="187"/>
        <end position="206"/>
    </location>
</feature>
<dbReference type="GO" id="GO:0015190">
    <property type="term" value="F:L-leucine transmembrane transporter activity"/>
    <property type="evidence" value="ECO:0007669"/>
    <property type="project" value="TreeGrafter"/>
</dbReference>
<feature type="transmembrane region" description="Helical" evidence="9">
    <location>
        <begin position="118"/>
        <end position="136"/>
    </location>
</feature>
<keyword evidence="5 9" id="KW-0812">Transmembrane</keyword>
<feature type="transmembrane region" description="Helical" evidence="9">
    <location>
        <begin position="227"/>
        <end position="247"/>
    </location>
</feature>
<dbReference type="PATRIC" id="fig|1319815.3.peg.2203"/>
<sequence>MNKKKEILILGFALFSMFFGAGNLLFPPSVGVAVGKDWFEAGLGFFLTGIGLPLLGILAFTKVGSLDEFANKVSNKFNTIYSTILILVIGPLFAIPRTGSTTFEMGVLPLFPNSNPTIIAVLTSVIFFGVTLFLVLNESSITDILGKFLTPIILLILSLITILGITSDLGTPVDSIINGNPFSYGFVSGYQTMDALASVLFGVIIIRGLEGKGVTDTNEQKSFLSNAGFIAAIGLGFIYLSLIYLGAQISSIKGLTTAQTTLTLAELTLGNIGKIAFGICVAAACLTTSVGLVALASEWFSKLFKISYKKIALGICIFSTILSVAGLDYIISLSVPVLVILYPVTIVLILLNIFGIKNHFTFKSVVAVTLIISIAEMLKVDLSFIPLANHGFPWVIPALIAFGISFTFKTEKLTLKKNA</sequence>
<feature type="transmembrane region" description="Helical" evidence="9">
    <location>
        <begin position="311"/>
        <end position="331"/>
    </location>
</feature>
<evidence type="ECO:0000313" key="10">
    <source>
        <dbReference type="EMBL" id="ERT67609.1"/>
    </source>
</evidence>
<evidence type="ECO:0000256" key="6">
    <source>
        <dbReference type="ARBA" id="ARBA00022970"/>
    </source>
</evidence>
<dbReference type="GO" id="GO:0015820">
    <property type="term" value="P:L-leucine transport"/>
    <property type="evidence" value="ECO:0007669"/>
    <property type="project" value="TreeGrafter"/>
</dbReference>
<feature type="transmembrane region" description="Helical" evidence="9">
    <location>
        <begin position="148"/>
        <end position="167"/>
    </location>
</feature>
<feature type="transmembrane region" description="Helical" evidence="9">
    <location>
        <begin position="38"/>
        <end position="60"/>
    </location>
</feature>
<protein>
    <submittedName>
        <fullName evidence="10">Branched-chain amino acid transport system II carrier protein</fullName>
    </submittedName>
</protein>
<dbReference type="GO" id="GO:0005304">
    <property type="term" value="F:L-valine transmembrane transporter activity"/>
    <property type="evidence" value="ECO:0007669"/>
    <property type="project" value="TreeGrafter"/>
</dbReference>
<dbReference type="eggNOG" id="COG1114">
    <property type="taxonomic scope" value="Bacteria"/>
</dbReference>
<dbReference type="PANTHER" id="PTHR30588:SF0">
    <property type="entry name" value="BRANCHED-CHAIN AMINO ACID PERMEASE BRNQ"/>
    <property type="match status" value="1"/>
</dbReference>
<dbReference type="InterPro" id="IPR004685">
    <property type="entry name" value="Brnchd-chn_aa_trnsp_Livcs"/>
</dbReference>
<dbReference type="NCBIfam" id="TIGR00796">
    <property type="entry name" value="livcs"/>
    <property type="match status" value="1"/>
</dbReference>
<evidence type="ECO:0000256" key="4">
    <source>
        <dbReference type="ARBA" id="ARBA00022475"/>
    </source>
</evidence>
<comment type="caution">
    <text evidence="10">The sequence shown here is derived from an EMBL/GenBank/DDBJ whole genome shotgun (WGS) entry which is preliminary data.</text>
</comment>
<dbReference type="AlphaFoldDB" id="U7V8X8"/>
<proteinExistence type="inferred from homology"/>
<comment type="subcellular location">
    <subcellularLocation>
        <location evidence="1">Cell membrane</location>
        <topology evidence="1">Multi-pass membrane protein</topology>
    </subcellularLocation>
</comment>
<comment type="similarity">
    <text evidence="2">Belongs to the branched chain amino acid transporter family.</text>
</comment>
<feature type="transmembrane region" description="Helical" evidence="9">
    <location>
        <begin position="337"/>
        <end position="354"/>
    </location>
</feature>
<dbReference type="GO" id="GO:0015188">
    <property type="term" value="F:L-isoleucine transmembrane transporter activity"/>
    <property type="evidence" value="ECO:0007669"/>
    <property type="project" value="TreeGrafter"/>
</dbReference>
<name>U7V8X8_9FUSO</name>
<keyword evidence="4" id="KW-1003">Cell membrane</keyword>
<evidence type="ECO:0000256" key="9">
    <source>
        <dbReference type="SAM" id="Phobius"/>
    </source>
</evidence>
<reference evidence="10 11" key="1">
    <citation type="submission" date="2013-08" db="EMBL/GenBank/DDBJ databases">
        <authorList>
            <person name="Weinstock G."/>
            <person name="Sodergren E."/>
            <person name="Wylie T."/>
            <person name="Fulton L."/>
            <person name="Fulton R."/>
            <person name="Fronick C."/>
            <person name="O'Laughlin M."/>
            <person name="Godfrey J."/>
            <person name="Miner T."/>
            <person name="Herter B."/>
            <person name="Appelbaum E."/>
            <person name="Cordes M."/>
            <person name="Lek S."/>
            <person name="Wollam A."/>
            <person name="Pepin K.H."/>
            <person name="Palsikar V.B."/>
            <person name="Mitreva M."/>
            <person name="Wilson R.K."/>
        </authorList>
    </citation>
    <scope>NUCLEOTIDE SEQUENCE [LARGE SCALE GENOMIC DNA]</scope>
    <source>
        <strain evidence="10 11">ATCC BAA-474</strain>
    </source>
</reference>
<evidence type="ECO:0000256" key="3">
    <source>
        <dbReference type="ARBA" id="ARBA00022448"/>
    </source>
</evidence>
<evidence type="ECO:0000256" key="8">
    <source>
        <dbReference type="ARBA" id="ARBA00023136"/>
    </source>
</evidence>
<dbReference type="Proteomes" id="UP000017081">
    <property type="component" value="Unassembled WGS sequence"/>
</dbReference>
<feature type="transmembrane region" description="Helical" evidence="9">
    <location>
        <begin position="7"/>
        <end position="26"/>
    </location>
</feature>